<dbReference type="EMBL" id="VTPC01001746">
    <property type="protein sequence ID" value="KAF2901280.1"/>
    <property type="molecule type" value="Genomic_DNA"/>
</dbReference>
<dbReference type="GO" id="GO:0000398">
    <property type="term" value="P:mRNA splicing, via spliceosome"/>
    <property type="evidence" value="ECO:0007669"/>
    <property type="project" value="InterPro"/>
</dbReference>
<evidence type="ECO:0000256" key="2">
    <source>
        <dbReference type="ARBA" id="ARBA00022664"/>
    </source>
</evidence>
<dbReference type="AlphaFoldDB" id="A0A8K0D835"/>
<keyword evidence="3" id="KW-0508">mRNA splicing</keyword>
<feature type="compositionally biased region" description="Basic and acidic residues" evidence="6">
    <location>
        <begin position="105"/>
        <end position="123"/>
    </location>
</feature>
<sequence>MSYLSRKEVDDLKPAIDKAVYKLMGSSDSSLVSTAVYCLNSAYDKRKTADKLSSYVDSKRATRLAEKLFDLVDDVRSSHRSRKRSRSKEREKDRDSKRNKTSSSRYDDRDTEKSKLSSSKIKEMMQNAQKQIEERKRSLDALPSKTNVPPPTTPPIPPPSIYGIPMGLLNRGDADKARKIAQLQAQIKNKLSTGILGNVIIHMPPAPEKPTPLILDEEGRTVDKTGKAVQLTHIAPTLKANIRAKKRQEFKAQLNDKISEDNAETRFYDNRIGLKPAVRNKRTLRFHEPGKFQQMAERLRMKAQLEKLQNEISQIAKKTGISSATKLALIAKSEGASDDIPTMEWWDSVILEDNLDTIKDGKIAIKDFVINTLVEHPTQMRCPTDPLKPVYMPVFLTKKERKKLRRQNRREMWKEEQEKIRLGLEAPPEPKLRISNLMRVLGTEAVQDPTKIEAHVKEQMAKRQKAHEEANAARQLTAEQKRQKKIKKIKEDTTLGVHVSIFRIRDLHELASKKFKIETNAKQLFMTGCVVLYPDCCVVVVEGGMKQQKKYKRLMIHRIKWEEDTVKDPDGNEVPNKCVLVWEGTSKQRNFGEVKFKVCPTEKLAREYFKKHKVEHYWDLAYSDAVLEPTTET</sequence>
<feature type="region of interest" description="Disordered" evidence="6">
    <location>
        <begin position="75"/>
        <end position="133"/>
    </location>
</feature>
<organism evidence="9 10">
    <name type="scientific">Ignelater luminosus</name>
    <name type="common">Cucubano</name>
    <name type="synonym">Pyrophorus luminosus</name>
    <dbReference type="NCBI Taxonomy" id="2038154"/>
    <lineage>
        <taxon>Eukaryota</taxon>
        <taxon>Metazoa</taxon>
        <taxon>Ecdysozoa</taxon>
        <taxon>Arthropoda</taxon>
        <taxon>Hexapoda</taxon>
        <taxon>Insecta</taxon>
        <taxon>Pterygota</taxon>
        <taxon>Neoptera</taxon>
        <taxon>Endopterygota</taxon>
        <taxon>Coleoptera</taxon>
        <taxon>Polyphaga</taxon>
        <taxon>Elateriformia</taxon>
        <taxon>Elateroidea</taxon>
        <taxon>Elateridae</taxon>
        <taxon>Agrypninae</taxon>
        <taxon>Pyrophorini</taxon>
        <taxon>Ignelater</taxon>
    </lineage>
</organism>
<name>A0A8K0D835_IGNLU</name>
<comment type="subcellular location">
    <subcellularLocation>
        <location evidence="1">Nucleus</location>
    </subcellularLocation>
</comment>
<keyword evidence="5" id="KW-0175">Coiled coil</keyword>
<dbReference type="PANTHER" id="PTHR14212">
    <property type="entry name" value="U4/U6-ASSOCIATED RNA SPLICING FACTOR-RELATED"/>
    <property type="match status" value="1"/>
</dbReference>
<evidence type="ECO:0000313" key="10">
    <source>
        <dbReference type="Proteomes" id="UP000801492"/>
    </source>
</evidence>
<evidence type="ECO:0000256" key="1">
    <source>
        <dbReference type="ARBA" id="ARBA00004123"/>
    </source>
</evidence>
<dbReference type="Pfam" id="PF08572">
    <property type="entry name" value="PRP3"/>
    <property type="match status" value="1"/>
</dbReference>
<feature type="domain" description="Pre-mRNA-splicing factor 3" evidence="8">
    <location>
        <begin position="266"/>
        <end position="477"/>
    </location>
</feature>
<evidence type="ECO:0000256" key="3">
    <source>
        <dbReference type="ARBA" id="ARBA00023187"/>
    </source>
</evidence>
<evidence type="ECO:0000256" key="6">
    <source>
        <dbReference type="SAM" id="MobiDB-lite"/>
    </source>
</evidence>
<keyword evidence="2" id="KW-0507">mRNA processing</keyword>
<comment type="caution">
    <text evidence="9">The sequence shown here is derived from an EMBL/GenBank/DDBJ whole genome shotgun (WGS) entry which is preliminary data.</text>
</comment>
<evidence type="ECO:0000256" key="5">
    <source>
        <dbReference type="SAM" id="Coils"/>
    </source>
</evidence>
<dbReference type="PANTHER" id="PTHR14212:SF0">
    <property type="entry name" value="U4_U6 SMALL NUCLEAR RIBONUCLEOPROTEIN PRP3"/>
    <property type="match status" value="1"/>
</dbReference>
<keyword evidence="4" id="KW-0539">Nucleus</keyword>
<dbReference type="CDD" id="cd24162">
    <property type="entry name" value="Prp3_C"/>
    <property type="match status" value="1"/>
</dbReference>
<feature type="compositionally biased region" description="Basic and acidic residues" evidence="6">
    <location>
        <begin position="88"/>
        <end position="98"/>
    </location>
</feature>
<evidence type="ECO:0000313" key="9">
    <source>
        <dbReference type="EMBL" id="KAF2901280.1"/>
    </source>
</evidence>
<reference evidence="9" key="1">
    <citation type="submission" date="2019-08" db="EMBL/GenBank/DDBJ databases">
        <title>The genome of the North American firefly Photinus pyralis.</title>
        <authorList>
            <consortium name="Photinus pyralis genome working group"/>
            <person name="Fallon T.R."/>
            <person name="Sander Lower S.E."/>
            <person name="Weng J.-K."/>
        </authorList>
    </citation>
    <scope>NUCLEOTIDE SEQUENCE</scope>
    <source>
        <strain evidence="9">TRF0915ILg1</strain>
        <tissue evidence="9">Whole body</tissue>
    </source>
</reference>
<protein>
    <submittedName>
        <fullName evidence="9">Uncharacterized protein</fullName>
    </submittedName>
</protein>
<dbReference type="InterPro" id="IPR027104">
    <property type="entry name" value="Prp3"/>
</dbReference>
<dbReference type="InterPro" id="IPR013881">
    <property type="entry name" value="Pre-mRNA_splic_Prp3_dom"/>
</dbReference>
<keyword evidence="10" id="KW-1185">Reference proteome</keyword>
<evidence type="ECO:0000259" key="7">
    <source>
        <dbReference type="Pfam" id="PF06544"/>
    </source>
</evidence>
<dbReference type="GO" id="GO:0046540">
    <property type="term" value="C:U4/U6 x U5 tri-snRNP complex"/>
    <property type="evidence" value="ECO:0007669"/>
    <property type="project" value="InterPro"/>
</dbReference>
<feature type="coiled-coil region" evidence="5">
    <location>
        <begin position="291"/>
        <end position="318"/>
    </location>
</feature>
<dbReference type="Proteomes" id="UP000801492">
    <property type="component" value="Unassembled WGS sequence"/>
</dbReference>
<dbReference type="OrthoDB" id="10264544at2759"/>
<dbReference type="InterPro" id="IPR010541">
    <property type="entry name" value="Prp3_C"/>
</dbReference>
<feature type="compositionally biased region" description="Basic residues" evidence="6">
    <location>
        <begin position="78"/>
        <end position="87"/>
    </location>
</feature>
<dbReference type="Pfam" id="PF06544">
    <property type="entry name" value="Prp3_C"/>
    <property type="match status" value="1"/>
</dbReference>
<dbReference type="Gene3D" id="1.20.1390.10">
    <property type="entry name" value="PWI domain"/>
    <property type="match status" value="1"/>
</dbReference>
<feature type="domain" description="Small nuclear ribonucleoprotein Prp3 C-terminal" evidence="7">
    <location>
        <begin position="501"/>
        <end position="621"/>
    </location>
</feature>
<evidence type="ECO:0000256" key="4">
    <source>
        <dbReference type="ARBA" id="ARBA00023242"/>
    </source>
</evidence>
<evidence type="ECO:0000259" key="8">
    <source>
        <dbReference type="Pfam" id="PF08572"/>
    </source>
</evidence>
<accession>A0A8K0D835</accession>
<proteinExistence type="predicted"/>
<gene>
    <name evidence="9" type="ORF">ILUMI_04905</name>
</gene>